<evidence type="ECO:0000256" key="1">
    <source>
        <dbReference type="ARBA" id="ARBA00012513"/>
    </source>
</evidence>
<comment type="catalytic activity">
    <reaction evidence="7">
        <text>L-threonyl-[protein] + ATP = O-phospho-L-threonyl-[protein] + ADP + H(+)</text>
        <dbReference type="Rhea" id="RHEA:46608"/>
        <dbReference type="Rhea" id="RHEA-COMP:11060"/>
        <dbReference type="Rhea" id="RHEA-COMP:11605"/>
        <dbReference type="ChEBI" id="CHEBI:15378"/>
        <dbReference type="ChEBI" id="CHEBI:30013"/>
        <dbReference type="ChEBI" id="CHEBI:30616"/>
        <dbReference type="ChEBI" id="CHEBI:61977"/>
        <dbReference type="ChEBI" id="CHEBI:456216"/>
        <dbReference type="EC" id="2.7.11.1"/>
    </reaction>
</comment>
<comment type="caution">
    <text evidence="11">The sequence shown here is derived from an EMBL/GenBank/DDBJ whole genome shotgun (WGS) entry which is preliminary data.</text>
</comment>
<evidence type="ECO:0000256" key="3">
    <source>
        <dbReference type="ARBA" id="ARBA00022679"/>
    </source>
</evidence>
<evidence type="ECO:0000313" key="11">
    <source>
        <dbReference type="EMBL" id="THU44020.1"/>
    </source>
</evidence>
<evidence type="ECO:0000256" key="7">
    <source>
        <dbReference type="ARBA" id="ARBA00047899"/>
    </source>
</evidence>
<evidence type="ECO:0000313" key="12">
    <source>
        <dbReference type="Proteomes" id="UP000317650"/>
    </source>
</evidence>
<evidence type="ECO:0000256" key="6">
    <source>
        <dbReference type="ARBA" id="ARBA00022840"/>
    </source>
</evidence>
<keyword evidence="6" id="KW-0067">ATP-binding</keyword>
<dbReference type="GO" id="GO:0004674">
    <property type="term" value="F:protein serine/threonine kinase activity"/>
    <property type="evidence" value="ECO:0007669"/>
    <property type="project" value="UniProtKB-KW"/>
</dbReference>
<comment type="catalytic activity">
    <reaction evidence="8">
        <text>L-seryl-[protein] + ATP = O-phospho-L-seryl-[protein] + ADP + H(+)</text>
        <dbReference type="Rhea" id="RHEA:17989"/>
        <dbReference type="Rhea" id="RHEA-COMP:9863"/>
        <dbReference type="Rhea" id="RHEA-COMP:11604"/>
        <dbReference type="ChEBI" id="CHEBI:15378"/>
        <dbReference type="ChEBI" id="CHEBI:29999"/>
        <dbReference type="ChEBI" id="CHEBI:30616"/>
        <dbReference type="ChEBI" id="CHEBI:83421"/>
        <dbReference type="ChEBI" id="CHEBI:456216"/>
        <dbReference type="EC" id="2.7.11.1"/>
    </reaction>
</comment>
<dbReference type="STRING" id="52838.A0A4S8I7U0"/>
<accession>A0A4S8I7U0</accession>
<dbReference type="PANTHER" id="PTHR24356:SF163">
    <property type="entry name" value="3-PHOSPHOINOSITIDE-DEPENDENT PROTEIN KINASE 1-RELATED"/>
    <property type="match status" value="1"/>
</dbReference>
<dbReference type="GO" id="GO:0035556">
    <property type="term" value="P:intracellular signal transduction"/>
    <property type="evidence" value="ECO:0007669"/>
    <property type="project" value="TreeGrafter"/>
</dbReference>
<keyword evidence="3" id="KW-0808">Transferase</keyword>
<evidence type="ECO:0000256" key="9">
    <source>
        <dbReference type="SAM" id="MobiDB-lite"/>
    </source>
</evidence>
<keyword evidence="4" id="KW-0547">Nucleotide-binding</keyword>
<dbReference type="Gene3D" id="3.30.200.20">
    <property type="entry name" value="Phosphorylase Kinase, domain 1"/>
    <property type="match status" value="1"/>
</dbReference>
<dbReference type="InterPro" id="IPR011009">
    <property type="entry name" value="Kinase-like_dom_sf"/>
</dbReference>
<sequence>MAVGGGGGEEMERDFEAKLRLQQPSPAGIGGGKTVQRTNSITFRAPQEHFTIDDFELGKIFGVGSYSKVVRAKKKDTGNVYALKIMDKKFIAKENKVSYVKMERIKGHLTEAEARFYFAEVVDALEYIHGVGLIHRDIKPENLLLTSDGHIKIADFGSVKPTRDSQITVLPNSASKMKRHVLLLELLHMSLQKFLILLQQRLGKETLSLHDIEPSRRPGAGPDGYTALKKHPFFKGIDWKNLRKAPAPRLALEQDTTVDYDSQDTSWNLTHFGGSPAHQHVTPEGNAGATSSSETQSHISKLASIDSFDSKWQTADEMKSIK</sequence>
<dbReference type="EMBL" id="PYDT01000011">
    <property type="protein sequence ID" value="THU44020.1"/>
    <property type="molecule type" value="Genomic_DNA"/>
</dbReference>
<dbReference type="PROSITE" id="PS00108">
    <property type="entry name" value="PROTEIN_KINASE_ST"/>
    <property type="match status" value="1"/>
</dbReference>
<evidence type="ECO:0000256" key="4">
    <source>
        <dbReference type="ARBA" id="ARBA00022741"/>
    </source>
</evidence>
<evidence type="ECO:0000256" key="2">
    <source>
        <dbReference type="ARBA" id="ARBA00022527"/>
    </source>
</evidence>
<dbReference type="EC" id="2.7.11.1" evidence="1"/>
<evidence type="ECO:0000256" key="5">
    <source>
        <dbReference type="ARBA" id="ARBA00022777"/>
    </source>
</evidence>
<protein>
    <recommendedName>
        <fullName evidence="1">non-specific serine/threonine protein kinase</fullName>
        <ecNumber evidence="1">2.7.11.1</ecNumber>
    </recommendedName>
</protein>
<dbReference type="InterPro" id="IPR008271">
    <property type="entry name" value="Ser/Thr_kinase_AS"/>
</dbReference>
<keyword evidence="12" id="KW-1185">Reference proteome</keyword>
<dbReference type="Gene3D" id="1.10.510.10">
    <property type="entry name" value="Transferase(Phosphotransferase) domain 1"/>
    <property type="match status" value="2"/>
</dbReference>
<organism evidence="11 12">
    <name type="scientific">Musa balbisiana</name>
    <name type="common">Banana</name>
    <dbReference type="NCBI Taxonomy" id="52838"/>
    <lineage>
        <taxon>Eukaryota</taxon>
        <taxon>Viridiplantae</taxon>
        <taxon>Streptophyta</taxon>
        <taxon>Embryophyta</taxon>
        <taxon>Tracheophyta</taxon>
        <taxon>Spermatophyta</taxon>
        <taxon>Magnoliopsida</taxon>
        <taxon>Liliopsida</taxon>
        <taxon>Zingiberales</taxon>
        <taxon>Musaceae</taxon>
        <taxon>Musa</taxon>
    </lineage>
</organism>
<gene>
    <name evidence="11" type="ORF">C4D60_Mb02t02970</name>
</gene>
<keyword evidence="2" id="KW-0723">Serine/threonine-protein kinase</keyword>
<dbReference type="PANTHER" id="PTHR24356">
    <property type="entry name" value="SERINE/THREONINE-PROTEIN KINASE"/>
    <property type="match status" value="1"/>
</dbReference>
<dbReference type="SMART" id="SM00220">
    <property type="entry name" value="S_TKc"/>
    <property type="match status" value="1"/>
</dbReference>
<dbReference type="InterPro" id="IPR050236">
    <property type="entry name" value="Ser_Thr_kinase_AGC"/>
</dbReference>
<dbReference type="AlphaFoldDB" id="A0A4S8I7U0"/>
<dbReference type="Proteomes" id="UP000317650">
    <property type="component" value="Chromosome 2"/>
</dbReference>
<name>A0A4S8I7U0_MUSBA</name>
<reference evidence="11 12" key="1">
    <citation type="journal article" date="2019" name="Nat. Plants">
        <title>Genome sequencing of Musa balbisiana reveals subgenome evolution and function divergence in polyploid bananas.</title>
        <authorList>
            <person name="Yao X."/>
        </authorList>
    </citation>
    <scope>NUCLEOTIDE SEQUENCE [LARGE SCALE GENOMIC DNA]</scope>
    <source>
        <strain evidence="12">cv. DH-PKW</strain>
        <tissue evidence="11">Leaves</tissue>
    </source>
</reference>
<evidence type="ECO:0000256" key="8">
    <source>
        <dbReference type="ARBA" id="ARBA00048679"/>
    </source>
</evidence>
<dbReference type="Pfam" id="PF00069">
    <property type="entry name" value="Pkinase"/>
    <property type="match status" value="1"/>
</dbReference>
<dbReference type="InterPro" id="IPR000719">
    <property type="entry name" value="Prot_kinase_dom"/>
</dbReference>
<keyword evidence="5" id="KW-0418">Kinase</keyword>
<feature type="domain" description="Protein kinase" evidence="10">
    <location>
        <begin position="1"/>
        <end position="322"/>
    </location>
</feature>
<dbReference type="PROSITE" id="PS50011">
    <property type="entry name" value="PROTEIN_KINASE_DOM"/>
    <property type="match status" value="1"/>
</dbReference>
<feature type="compositionally biased region" description="Polar residues" evidence="9">
    <location>
        <begin position="288"/>
        <end position="299"/>
    </location>
</feature>
<dbReference type="GO" id="GO:0005524">
    <property type="term" value="F:ATP binding"/>
    <property type="evidence" value="ECO:0007669"/>
    <property type="project" value="UniProtKB-KW"/>
</dbReference>
<evidence type="ECO:0000259" key="10">
    <source>
        <dbReference type="PROSITE" id="PS50011"/>
    </source>
</evidence>
<proteinExistence type="predicted"/>
<dbReference type="SUPFAM" id="SSF56112">
    <property type="entry name" value="Protein kinase-like (PK-like)"/>
    <property type="match status" value="1"/>
</dbReference>
<feature type="region of interest" description="Disordered" evidence="9">
    <location>
        <begin position="271"/>
        <end position="300"/>
    </location>
</feature>